<protein>
    <submittedName>
        <fullName evidence="2">Helix-turn-helix transcriptional regulator</fullName>
    </submittedName>
</protein>
<dbReference type="PROSITE" id="PS50943">
    <property type="entry name" value="HTH_CROC1"/>
    <property type="match status" value="1"/>
</dbReference>
<dbReference type="RefSeq" id="WP_344835199.1">
    <property type="nucleotide sequence ID" value="NZ_BAAAUV010000020.1"/>
</dbReference>
<dbReference type="Gene3D" id="1.10.260.40">
    <property type="entry name" value="lambda repressor-like DNA-binding domains"/>
    <property type="match status" value="1"/>
</dbReference>
<name>A0ABP6QI81_9ACTN</name>
<dbReference type="SMART" id="SM00530">
    <property type="entry name" value="HTH_XRE"/>
    <property type="match status" value="1"/>
</dbReference>
<dbReference type="InterPro" id="IPR001387">
    <property type="entry name" value="Cro/C1-type_HTH"/>
</dbReference>
<dbReference type="SUPFAM" id="SSF47413">
    <property type="entry name" value="lambda repressor-like DNA-binding domains"/>
    <property type="match status" value="1"/>
</dbReference>
<dbReference type="Proteomes" id="UP001501237">
    <property type="component" value="Unassembled WGS sequence"/>
</dbReference>
<evidence type="ECO:0000313" key="2">
    <source>
        <dbReference type="EMBL" id="GAA3230331.1"/>
    </source>
</evidence>
<organism evidence="2 3">
    <name type="scientific">Actinocorallia longicatena</name>
    <dbReference type="NCBI Taxonomy" id="111803"/>
    <lineage>
        <taxon>Bacteria</taxon>
        <taxon>Bacillati</taxon>
        <taxon>Actinomycetota</taxon>
        <taxon>Actinomycetes</taxon>
        <taxon>Streptosporangiales</taxon>
        <taxon>Thermomonosporaceae</taxon>
        <taxon>Actinocorallia</taxon>
    </lineage>
</organism>
<dbReference type="Pfam" id="PF19054">
    <property type="entry name" value="DUF5753"/>
    <property type="match status" value="1"/>
</dbReference>
<comment type="caution">
    <text evidence="2">The sequence shown here is derived from an EMBL/GenBank/DDBJ whole genome shotgun (WGS) entry which is preliminary data.</text>
</comment>
<feature type="domain" description="HTH cro/C1-type" evidence="1">
    <location>
        <begin position="18"/>
        <end position="72"/>
    </location>
</feature>
<sequence length="284" mass="31371">MAYDKRPLGRYLLIGHELNRLRDRRGLTLKAAARQSHHSPSWMSTVENGLAAIRSDDLKGLLLLYDCPDADLNESLIHLAERGRLPSWWRAFEGMANAAAVHYASLEADASRIFSFQLQLIPGLLQTPEYTRAVTSMNPDADSTLHEATAELRKQRQQVLHGPDPTIFQAVISESVFHLLVGGSQVMREQAAHLHELAQRPNIELRIIPHGGGVHPGVDGAFTILTFKPRGRLNVAVPASAAESRFLVQEADRRLYADIARQVIDAALPPEPSLELLARIASAL</sequence>
<keyword evidence="3" id="KW-1185">Reference proteome</keyword>
<dbReference type="Pfam" id="PF13560">
    <property type="entry name" value="HTH_31"/>
    <property type="match status" value="1"/>
</dbReference>
<evidence type="ECO:0000313" key="3">
    <source>
        <dbReference type="Proteomes" id="UP001501237"/>
    </source>
</evidence>
<gene>
    <name evidence="2" type="ORF">GCM10010468_60720</name>
</gene>
<accession>A0ABP6QI81</accession>
<dbReference type="InterPro" id="IPR010982">
    <property type="entry name" value="Lambda_DNA-bd_dom_sf"/>
</dbReference>
<dbReference type="CDD" id="cd00093">
    <property type="entry name" value="HTH_XRE"/>
    <property type="match status" value="1"/>
</dbReference>
<evidence type="ECO:0000259" key="1">
    <source>
        <dbReference type="PROSITE" id="PS50943"/>
    </source>
</evidence>
<proteinExistence type="predicted"/>
<dbReference type="EMBL" id="BAAAUV010000020">
    <property type="protein sequence ID" value="GAA3230331.1"/>
    <property type="molecule type" value="Genomic_DNA"/>
</dbReference>
<reference evidence="3" key="1">
    <citation type="journal article" date="2019" name="Int. J. Syst. Evol. Microbiol.">
        <title>The Global Catalogue of Microorganisms (GCM) 10K type strain sequencing project: providing services to taxonomists for standard genome sequencing and annotation.</title>
        <authorList>
            <consortium name="The Broad Institute Genomics Platform"/>
            <consortium name="The Broad Institute Genome Sequencing Center for Infectious Disease"/>
            <person name="Wu L."/>
            <person name="Ma J."/>
        </authorList>
    </citation>
    <scope>NUCLEOTIDE SEQUENCE [LARGE SCALE GENOMIC DNA]</scope>
    <source>
        <strain evidence="3">JCM 9377</strain>
    </source>
</reference>
<dbReference type="InterPro" id="IPR043917">
    <property type="entry name" value="DUF5753"/>
</dbReference>